<sequence>MSAENTLPDSLTDLLRSTGAALRIFDMGRRISKLPLEQFRRIEASLLPYPTPFQHLAWLAVLIWNPKQRNENAVWFLRLPLDEQGLVAPAARDDLVKRLVQNVINSRNGQPDEDALKDNPYSFTPDQSRMAAFHALAAREMKSPASPHYESAQAWFKGQLPLEQWQSLAYQGLADFVLRLDQDGNADALCERLPLMPAAVLETLCPLLEHIQPSDPLQQALLAQLQQALATDDSNRVAALCRALSNIRDESSKQHWVMEVLSSPHARQPEVITVIATRCESALLEPRVLSAFLEQLAQGEAGQTGFSRILAELMFMPVHRALILQAFRSTERSEALSRAIGEMLGQAFEAPRSH</sequence>
<dbReference type="Proteomes" id="UP000538931">
    <property type="component" value="Unassembled WGS sequence"/>
</dbReference>
<evidence type="ECO:0000313" key="2">
    <source>
        <dbReference type="Proteomes" id="UP000538931"/>
    </source>
</evidence>
<accession>A0A7W1WZE0</accession>
<reference evidence="1 2" key="1">
    <citation type="submission" date="2020-07" db="EMBL/GenBank/DDBJ databases">
        <title>Bacterium isolated from marien macroalgae.</title>
        <authorList>
            <person name="Zhu K."/>
            <person name="Lu D."/>
            <person name="Du Z."/>
        </authorList>
    </citation>
    <scope>NUCLEOTIDE SEQUENCE [LARGE SCALE GENOMIC DNA]</scope>
    <source>
        <strain evidence="1 2">3-1745</strain>
    </source>
</reference>
<dbReference type="AlphaFoldDB" id="A0A7W1WZE0"/>
<dbReference type="RefSeq" id="WP_181740447.1">
    <property type="nucleotide sequence ID" value="NZ_JACEMT010000052.1"/>
</dbReference>
<keyword evidence="2" id="KW-1185">Reference proteome</keyword>
<protein>
    <submittedName>
        <fullName evidence="1">DUF3549 family protein</fullName>
    </submittedName>
</protein>
<dbReference type="InterPro" id="IPR021936">
    <property type="entry name" value="DUF3549"/>
</dbReference>
<gene>
    <name evidence="1" type="ORF">H1S06_11830</name>
</gene>
<dbReference type="Pfam" id="PF12069">
    <property type="entry name" value="DUF3549"/>
    <property type="match status" value="1"/>
</dbReference>
<name>A0A7W1WZE0_9GAMM</name>
<proteinExistence type="predicted"/>
<dbReference type="EMBL" id="JACEMT010000052">
    <property type="protein sequence ID" value="MBA4503049.1"/>
    <property type="molecule type" value="Genomic_DNA"/>
</dbReference>
<evidence type="ECO:0000313" key="1">
    <source>
        <dbReference type="EMBL" id="MBA4503049.1"/>
    </source>
</evidence>
<comment type="caution">
    <text evidence="1">The sequence shown here is derived from an EMBL/GenBank/DDBJ whole genome shotgun (WGS) entry which is preliminary data.</text>
</comment>
<organism evidence="1 2">
    <name type="scientific">Marinobacterium marinum</name>
    <dbReference type="NCBI Taxonomy" id="2756129"/>
    <lineage>
        <taxon>Bacteria</taxon>
        <taxon>Pseudomonadati</taxon>
        <taxon>Pseudomonadota</taxon>
        <taxon>Gammaproteobacteria</taxon>
        <taxon>Oceanospirillales</taxon>
        <taxon>Oceanospirillaceae</taxon>
        <taxon>Marinobacterium</taxon>
    </lineage>
</organism>